<reference evidence="1 2" key="1">
    <citation type="journal article" date="2014" name="BMC Genomics">
        <title>Genome based analysis of type-I polyketide synthase and nonribosomal peptide synthetase gene clusters in seven strains of five representative Nocardia species.</title>
        <authorList>
            <person name="Komaki H."/>
            <person name="Ichikawa N."/>
            <person name="Hosoyama A."/>
            <person name="Takahashi-Nakaguchi A."/>
            <person name="Matsuzawa T."/>
            <person name="Suzuki K."/>
            <person name="Fujita N."/>
            <person name="Gonoi T."/>
        </authorList>
    </citation>
    <scope>NUCLEOTIDE SEQUENCE [LARGE SCALE GENOMIC DNA]</scope>
    <source>
        <strain evidence="1 2">NBRC 15531</strain>
    </source>
</reference>
<dbReference type="GeneID" id="91517229"/>
<dbReference type="EMBL" id="BAFO02000032">
    <property type="protein sequence ID" value="GAD86435.1"/>
    <property type="molecule type" value="Genomic_DNA"/>
</dbReference>
<evidence type="ECO:0000313" key="2">
    <source>
        <dbReference type="Proteomes" id="UP000017048"/>
    </source>
</evidence>
<gene>
    <name evidence="1" type="ORF">NCAST_32_09210</name>
</gene>
<protein>
    <submittedName>
        <fullName evidence="1">Uncharacterized protein</fullName>
    </submittedName>
</protein>
<dbReference type="AlphaFoldDB" id="U5EGJ6"/>
<dbReference type="RefSeq" id="WP_019046796.1">
    <property type="nucleotide sequence ID" value="NZ_BAFO02000032.1"/>
</dbReference>
<dbReference type="Proteomes" id="UP000017048">
    <property type="component" value="Unassembled WGS sequence"/>
</dbReference>
<accession>U5EGJ6</accession>
<comment type="caution">
    <text evidence="1">The sequence shown here is derived from an EMBL/GenBank/DDBJ whole genome shotgun (WGS) entry which is preliminary data.</text>
</comment>
<dbReference type="OrthoDB" id="9969770at2"/>
<organism evidence="1 2">
    <name type="scientific">Nocardia asteroides NBRC 15531</name>
    <dbReference type="NCBI Taxonomy" id="1110697"/>
    <lineage>
        <taxon>Bacteria</taxon>
        <taxon>Bacillati</taxon>
        <taxon>Actinomycetota</taxon>
        <taxon>Actinomycetes</taxon>
        <taxon>Mycobacteriales</taxon>
        <taxon>Nocardiaceae</taxon>
        <taxon>Nocardia</taxon>
    </lineage>
</organism>
<keyword evidence="2" id="KW-1185">Reference proteome</keyword>
<proteinExistence type="predicted"/>
<dbReference type="STRING" id="1824.SAMN05444423_102189"/>
<name>U5EGJ6_NOCAS</name>
<sequence length="81" mass="9003">METIDSLRRQLAHLFSDHIARNDDASDAVEIVFTDGGVCRLWAENGTAHAEFCALQGGAEIWVFAPDRDDVADFLDTVQEH</sequence>
<evidence type="ECO:0000313" key="1">
    <source>
        <dbReference type="EMBL" id="GAD86435.1"/>
    </source>
</evidence>